<feature type="region of interest" description="Disordered" evidence="1">
    <location>
        <begin position="40"/>
        <end position="62"/>
    </location>
</feature>
<feature type="signal peptide" evidence="3">
    <location>
        <begin position="1"/>
        <end position="20"/>
    </location>
</feature>
<evidence type="ECO:0000256" key="2">
    <source>
        <dbReference type="SAM" id="Phobius"/>
    </source>
</evidence>
<organism evidence="4 5">
    <name type="scientific">Diplodia seriata</name>
    <dbReference type="NCBI Taxonomy" id="420778"/>
    <lineage>
        <taxon>Eukaryota</taxon>
        <taxon>Fungi</taxon>
        <taxon>Dikarya</taxon>
        <taxon>Ascomycota</taxon>
        <taxon>Pezizomycotina</taxon>
        <taxon>Dothideomycetes</taxon>
        <taxon>Dothideomycetes incertae sedis</taxon>
        <taxon>Botryosphaeriales</taxon>
        <taxon>Botryosphaeriaceae</taxon>
        <taxon>Diplodia</taxon>
    </lineage>
</organism>
<evidence type="ECO:0000313" key="4">
    <source>
        <dbReference type="EMBL" id="KAL0263261.1"/>
    </source>
</evidence>
<evidence type="ECO:0008006" key="6">
    <source>
        <dbReference type="Google" id="ProtNLM"/>
    </source>
</evidence>
<keyword evidence="3" id="KW-0732">Signal</keyword>
<reference evidence="4 5" key="1">
    <citation type="submission" date="2024-02" db="EMBL/GenBank/DDBJ databases">
        <title>De novo assembly and annotation of 12 fungi associated with fruit tree decline syndrome in Ontario, Canada.</title>
        <authorList>
            <person name="Sulman M."/>
            <person name="Ellouze W."/>
            <person name="Ilyukhin E."/>
        </authorList>
    </citation>
    <scope>NUCLEOTIDE SEQUENCE [LARGE SCALE GENOMIC DNA]</scope>
    <source>
        <strain evidence="4 5">FDS-637</strain>
    </source>
</reference>
<feature type="chain" id="PRO_5046067012" description="Mid2 domain-containing protein" evidence="3">
    <location>
        <begin position="21"/>
        <end position="219"/>
    </location>
</feature>
<feature type="compositionally biased region" description="Polar residues" evidence="1">
    <location>
        <begin position="177"/>
        <end position="199"/>
    </location>
</feature>
<evidence type="ECO:0000256" key="3">
    <source>
        <dbReference type="SAM" id="SignalP"/>
    </source>
</evidence>
<feature type="region of interest" description="Disordered" evidence="1">
    <location>
        <begin position="174"/>
        <end position="219"/>
    </location>
</feature>
<evidence type="ECO:0000256" key="1">
    <source>
        <dbReference type="SAM" id="MobiDB-lite"/>
    </source>
</evidence>
<keyword evidence="5" id="KW-1185">Reference proteome</keyword>
<dbReference type="EMBL" id="JAJVCZ030000002">
    <property type="protein sequence ID" value="KAL0263261.1"/>
    <property type="molecule type" value="Genomic_DNA"/>
</dbReference>
<evidence type="ECO:0000313" key="5">
    <source>
        <dbReference type="Proteomes" id="UP001430584"/>
    </source>
</evidence>
<dbReference type="RefSeq" id="XP_066636290.1">
    <property type="nucleotide sequence ID" value="XM_066773723.1"/>
</dbReference>
<feature type="transmembrane region" description="Helical" evidence="2">
    <location>
        <begin position="136"/>
        <end position="158"/>
    </location>
</feature>
<gene>
    <name evidence="4" type="ORF">SLS55_002241</name>
</gene>
<keyword evidence="2" id="KW-1133">Transmembrane helix</keyword>
<keyword evidence="2" id="KW-0472">Membrane</keyword>
<comment type="caution">
    <text evidence="4">The sequence shown here is derived from an EMBL/GenBank/DDBJ whole genome shotgun (WGS) entry which is preliminary data.</text>
</comment>
<sequence length="219" mass="22329">MRGISAFVLALCLLCTFAAANFPVDAEDYALGFFHRRQDGSGAASAPSTPDATSVATSATQASTTAEPTSAVVASSTEAFTTTIVTVTNGQSATLTSTGSSTHVSTSYSMVTSAAVLNSDGSSSGSSGMSSSTKKIIGGVVGGVGGAIVLGALAIVAWRIWGRKKNQVDDDDDYTLAGSNAHQPLNTEKRNSSSPNDMFNRNLEQHHTPGGRVNAAANF</sequence>
<dbReference type="Proteomes" id="UP001430584">
    <property type="component" value="Unassembled WGS sequence"/>
</dbReference>
<keyword evidence="2" id="KW-0812">Transmembrane</keyword>
<accession>A0ABR3CRM6</accession>
<dbReference type="GeneID" id="92006326"/>
<proteinExistence type="predicted"/>
<name>A0ABR3CRM6_9PEZI</name>
<protein>
    <recommendedName>
        <fullName evidence="6">Mid2 domain-containing protein</fullName>
    </recommendedName>
</protein>